<comment type="similarity">
    <text evidence="1">Belongs to the NmrA-type oxidoreductase family.</text>
</comment>
<accession>A0A135SY08</accession>
<dbReference type="GO" id="GO:0005634">
    <property type="term" value="C:nucleus"/>
    <property type="evidence" value="ECO:0007669"/>
    <property type="project" value="TreeGrafter"/>
</dbReference>
<dbReference type="CDD" id="cd05251">
    <property type="entry name" value="NmrA_like_SDR_a"/>
    <property type="match status" value="1"/>
</dbReference>
<evidence type="ECO:0000313" key="4">
    <source>
        <dbReference type="EMBL" id="KXH40735.1"/>
    </source>
</evidence>
<keyword evidence="2" id="KW-0521">NADP</keyword>
<evidence type="ECO:0000259" key="3">
    <source>
        <dbReference type="Pfam" id="PF05368"/>
    </source>
</evidence>
<dbReference type="InterPro" id="IPR036291">
    <property type="entry name" value="NAD(P)-bd_dom_sf"/>
</dbReference>
<organism evidence="4 5">
    <name type="scientific">Colletotrichum nymphaeae SA-01</name>
    <dbReference type="NCBI Taxonomy" id="1460502"/>
    <lineage>
        <taxon>Eukaryota</taxon>
        <taxon>Fungi</taxon>
        <taxon>Dikarya</taxon>
        <taxon>Ascomycota</taxon>
        <taxon>Pezizomycotina</taxon>
        <taxon>Sordariomycetes</taxon>
        <taxon>Hypocreomycetidae</taxon>
        <taxon>Glomerellales</taxon>
        <taxon>Glomerellaceae</taxon>
        <taxon>Colletotrichum</taxon>
        <taxon>Colletotrichum acutatum species complex</taxon>
    </lineage>
</organism>
<feature type="domain" description="NmrA-like" evidence="3">
    <location>
        <begin position="2"/>
        <end position="289"/>
    </location>
</feature>
<keyword evidence="5" id="KW-1185">Reference proteome</keyword>
<dbReference type="InterPro" id="IPR008030">
    <property type="entry name" value="NmrA-like"/>
</dbReference>
<name>A0A135SY08_9PEZI</name>
<dbReference type="Proteomes" id="UP000070054">
    <property type="component" value="Unassembled WGS sequence"/>
</dbReference>
<reference evidence="4 5" key="1">
    <citation type="submission" date="2014-02" db="EMBL/GenBank/DDBJ databases">
        <title>The genome sequence of Colletotrichum nymphaeae SA-01.</title>
        <authorList>
            <person name="Baroncelli R."/>
            <person name="Thon M.R."/>
        </authorList>
    </citation>
    <scope>NUCLEOTIDE SEQUENCE [LARGE SCALE GENOMIC DNA]</scope>
    <source>
        <strain evidence="4 5">SA-01</strain>
    </source>
</reference>
<dbReference type="SUPFAM" id="SSF51735">
    <property type="entry name" value="NAD(P)-binding Rossmann-fold domains"/>
    <property type="match status" value="1"/>
</dbReference>
<evidence type="ECO:0000256" key="1">
    <source>
        <dbReference type="ARBA" id="ARBA00006328"/>
    </source>
</evidence>
<sequence length="311" mass="33786">MTRLLTVFGATGQQGGALVNHVLNTPALSSVFQLRAVSRDVSKPAATALRRQGVDLVEANLDDPASLKKAVAGAQVVFAVTNYWEEPGVEREIRQGKAIADACVAAGVDQIIWSSLPSISKISGGRIDVVRHFESKAVVEEYIRGLEIVSTFYMAGWFMQNYAQVPALLPVGDGTYYIFSQPWSPSTQLPLIDIRDTGKFLAPALLDPAAFHGKNLACATAYYSMDEMAAAWTRVKGTAVVYKQLGAEEPLPGFPEELAHNFKEGLAFVEEVGYFGPAGPTDVVWTLEQLHRVPGSHSLGTWEDFLQENSL</sequence>
<dbReference type="Pfam" id="PF05368">
    <property type="entry name" value="NmrA"/>
    <property type="match status" value="1"/>
</dbReference>
<proteinExistence type="inferred from homology"/>
<dbReference type="InterPro" id="IPR051164">
    <property type="entry name" value="NmrA-like_oxidored"/>
</dbReference>
<dbReference type="PANTHER" id="PTHR42748">
    <property type="entry name" value="NITROGEN METABOLITE REPRESSION PROTEIN NMRA FAMILY MEMBER"/>
    <property type="match status" value="1"/>
</dbReference>
<dbReference type="Gene3D" id="3.40.50.720">
    <property type="entry name" value="NAD(P)-binding Rossmann-like Domain"/>
    <property type="match status" value="1"/>
</dbReference>
<evidence type="ECO:0000313" key="5">
    <source>
        <dbReference type="Proteomes" id="UP000070054"/>
    </source>
</evidence>
<comment type="caution">
    <text evidence="4">The sequence shown here is derived from an EMBL/GenBank/DDBJ whole genome shotgun (WGS) entry which is preliminary data.</text>
</comment>
<evidence type="ECO:0000256" key="2">
    <source>
        <dbReference type="ARBA" id="ARBA00022857"/>
    </source>
</evidence>
<dbReference type="Gene3D" id="3.90.25.10">
    <property type="entry name" value="UDP-galactose 4-epimerase, domain 1"/>
    <property type="match status" value="1"/>
</dbReference>
<dbReference type="PANTHER" id="PTHR42748:SF11">
    <property type="entry name" value="NMRA-LIKE DOMAIN-CONTAINING PROTEIN"/>
    <property type="match status" value="1"/>
</dbReference>
<dbReference type="EMBL" id="JEMN01001308">
    <property type="protein sequence ID" value="KXH40735.1"/>
    <property type="molecule type" value="Genomic_DNA"/>
</dbReference>
<gene>
    <name evidence="4" type="ORF">CNYM01_05610</name>
</gene>
<protein>
    <recommendedName>
        <fullName evidence="3">NmrA-like domain-containing protein</fullName>
    </recommendedName>
</protein>
<dbReference type="AlphaFoldDB" id="A0A135SY08"/>